<keyword evidence="1" id="KW-0812">Transmembrane</keyword>
<protein>
    <recommendedName>
        <fullName evidence="4">Cytochrome c oxidase subunit I</fullName>
    </recommendedName>
</protein>
<gene>
    <name evidence="2" type="ORF">Mettu_0263</name>
</gene>
<dbReference type="OrthoDB" id="5572070at2"/>
<keyword evidence="3" id="KW-1185">Reference proteome</keyword>
<organism evidence="2 3">
    <name type="scientific">Methylobacter tundripaludum (strain ATCC BAA-1195 / DSM 17260 / SV96)</name>
    <dbReference type="NCBI Taxonomy" id="697282"/>
    <lineage>
        <taxon>Bacteria</taxon>
        <taxon>Pseudomonadati</taxon>
        <taxon>Pseudomonadota</taxon>
        <taxon>Gammaproteobacteria</taxon>
        <taxon>Methylococcales</taxon>
        <taxon>Methylococcaceae</taxon>
        <taxon>Methylobacter</taxon>
    </lineage>
</organism>
<keyword evidence="1" id="KW-1133">Transmembrane helix</keyword>
<sequence length="137" mass="15119" precursor="true">MNRSFNHDPSLELSGRMSMMRIGIALFGAPVAWIAQMFLSEPLAAYACYPYRMPLSAPIWERLPVMLATIGIACLTVALLSGLVAWTSWRQFDAKPVGGNRNRFLVKLGAMSSFIFIVATLFNMCAILLVSPCSAWV</sequence>
<dbReference type="AlphaFoldDB" id="G3IU15"/>
<dbReference type="eggNOG" id="ENOG503309C">
    <property type="taxonomic scope" value="Bacteria"/>
</dbReference>
<proteinExistence type="predicted"/>
<evidence type="ECO:0000313" key="2">
    <source>
        <dbReference type="EMBL" id="EGW21498.1"/>
    </source>
</evidence>
<reference evidence="2 3" key="1">
    <citation type="submission" date="2011-06" db="EMBL/GenBank/DDBJ databases">
        <title>Genomic sequence of Methylobacter tundripaludum SV96.</title>
        <authorList>
            <consortium name="US DOE Joint Genome Institute"/>
            <person name="Lucas S."/>
            <person name="Han J."/>
            <person name="Lapidus A."/>
            <person name="Cheng J.-F."/>
            <person name="Goodwin L."/>
            <person name="Pitluck S."/>
            <person name="Held B."/>
            <person name="Detter J.C."/>
            <person name="Han C."/>
            <person name="Tapia R."/>
            <person name="Land M."/>
            <person name="Hauser L."/>
            <person name="Kyrpides N."/>
            <person name="Ivanova N."/>
            <person name="Ovchinnikova G."/>
            <person name="Pagani I."/>
            <person name="Klotz M.G."/>
            <person name="Dispirito A.A."/>
            <person name="Murrell J.C."/>
            <person name="Dunfield P."/>
            <person name="Kalyuzhnaya M.G."/>
            <person name="Svenning M."/>
            <person name="Trotsenko Y.A."/>
            <person name="Stein L.Y."/>
            <person name="Woyke T."/>
        </authorList>
    </citation>
    <scope>NUCLEOTIDE SEQUENCE [LARGE SCALE GENOMIC DNA]</scope>
    <source>
        <strain evidence="3">ATCC BAA-1195 / DSM 17260 / SV96</strain>
    </source>
</reference>
<dbReference type="Proteomes" id="UP000004664">
    <property type="component" value="Unassembled WGS sequence"/>
</dbReference>
<dbReference type="HOGENOM" id="CLU_147867_0_0_6"/>
<evidence type="ECO:0008006" key="4">
    <source>
        <dbReference type="Google" id="ProtNLM"/>
    </source>
</evidence>
<name>G3IU15_METTV</name>
<evidence type="ECO:0000313" key="3">
    <source>
        <dbReference type="Proteomes" id="UP000004664"/>
    </source>
</evidence>
<keyword evidence="1" id="KW-0472">Membrane</keyword>
<feature type="transmembrane region" description="Helical" evidence="1">
    <location>
        <begin position="63"/>
        <end position="87"/>
    </location>
</feature>
<dbReference type="STRING" id="697282.Mettu_0263"/>
<accession>G3IU15</accession>
<dbReference type="EMBL" id="JH109152">
    <property type="protein sequence ID" value="EGW21498.1"/>
    <property type="molecule type" value="Genomic_DNA"/>
</dbReference>
<evidence type="ECO:0000256" key="1">
    <source>
        <dbReference type="SAM" id="Phobius"/>
    </source>
</evidence>
<feature type="transmembrane region" description="Helical" evidence="1">
    <location>
        <begin position="108"/>
        <end position="130"/>
    </location>
</feature>